<dbReference type="Proteomes" id="UP000694228">
    <property type="component" value="Chromosome"/>
</dbReference>
<gene>
    <name evidence="1" type="ORF">KSK55_06595</name>
</gene>
<evidence type="ECO:0000313" key="2">
    <source>
        <dbReference type="Proteomes" id="UP000694228"/>
    </source>
</evidence>
<evidence type="ECO:0000313" key="1">
    <source>
        <dbReference type="EMBL" id="QXO96032.1"/>
    </source>
</evidence>
<organism evidence="1 2">
    <name type="scientific">Methanospirillum hungatei</name>
    <dbReference type="NCBI Taxonomy" id="2203"/>
    <lineage>
        <taxon>Archaea</taxon>
        <taxon>Methanobacteriati</taxon>
        <taxon>Methanobacteriota</taxon>
        <taxon>Stenosarchaea group</taxon>
        <taxon>Methanomicrobia</taxon>
        <taxon>Methanomicrobiales</taxon>
        <taxon>Methanospirillaceae</taxon>
        <taxon>Methanospirillum</taxon>
    </lineage>
</organism>
<dbReference type="EMBL" id="CP077107">
    <property type="protein sequence ID" value="QXO96032.1"/>
    <property type="molecule type" value="Genomic_DNA"/>
</dbReference>
<name>A0A8F5VMY0_METHU</name>
<dbReference type="AlphaFoldDB" id="A0A8F5VMY0"/>
<sequence>MRLNHRPAVMYNILKPGMGSGLTLPGVEICIPEYVHGNSSVSMFFNYQRMYNNNDRFPQCTGLIDLRRYIHPDFLTRDDDKIVQSVTA</sequence>
<accession>A0A8F5VMY0</accession>
<protein>
    <submittedName>
        <fullName evidence="1">Uncharacterized protein</fullName>
    </submittedName>
</protein>
<reference evidence="1 2" key="1">
    <citation type="submission" date="2021-06" db="EMBL/GenBank/DDBJ databases">
        <title>Complete genome sequence of the secondary alcohol utilizing methanogen Methanospirillum hungatei strain GP1.</title>
        <authorList>
            <person name="Day L.A."/>
            <person name="Costa K.C."/>
        </authorList>
    </citation>
    <scope>NUCLEOTIDE SEQUENCE [LARGE SCALE GENOMIC DNA]</scope>
    <source>
        <strain evidence="1 2">GP1</strain>
    </source>
</reference>
<proteinExistence type="predicted"/>